<name>A0A7J9DKN5_9ROSI</name>
<reference evidence="3 4" key="1">
    <citation type="journal article" date="2019" name="Genome Biol. Evol.">
        <title>Insights into the evolution of the New World diploid cottons (Gossypium, subgenus Houzingenia) based on genome sequencing.</title>
        <authorList>
            <person name="Grover C.E."/>
            <person name="Arick M.A. 2nd"/>
            <person name="Thrash A."/>
            <person name="Conover J.L."/>
            <person name="Sanders W.S."/>
            <person name="Peterson D.G."/>
            <person name="Frelichowski J.E."/>
            <person name="Scheffler J.A."/>
            <person name="Scheffler B.E."/>
            <person name="Wendel J.F."/>
        </authorList>
    </citation>
    <scope>NUCLEOTIDE SEQUENCE [LARGE SCALE GENOMIC DNA]</scope>
    <source>
        <strain evidence="3">8</strain>
        <tissue evidence="3">Leaf</tissue>
    </source>
</reference>
<comment type="caution">
    <text evidence="3">The sequence shown here is derived from an EMBL/GenBank/DDBJ whole genome shotgun (WGS) entry which is preliminary data.</text>
</comment>
<feature type="compositionally biased region" description="Acidic residues" evidence="1">
    <location>
        <begin position="328"/>
        <end position="343"/>
    </location>
</feature>
<evidence type="ECO:0000313" key="3">
    <source>
        <dbReference type="EMBL" id="MBA0761283.1"/>
    </source>
</evidence>
<feature type="domain" description="Putative plant transposon protein" evidence="2">
    <location>
        <begin position="47"/>
        <end position="141"/>
    </location>
</feature>
<proteinExistence type="predicted"/>
<evidence type="ECO:0000259" key="2">
    <source>
        <dbReference type="Pfam" id="PF20167"/>
    </source>
</evidence>
<evidence type="ECO:0000256" key="1">
    <source>
        <dbReference type="SAM" id="MobiDB-lite"/>
    </source>
</evidence>
<evidence type="ECO:0000313" key="4">
    <source>
        <dbReference type="Proteomes" id="UP000593568"/>
    </source>
</evidence>
<gene>
    <name evidence="3" type="ORF">Gotri_023954</name>
</gene>
<feature type="region of interest" description="Disordered" evidence="1">
    <location>
        <begin position="322"/>
        <end position="382"/>
    </location>
</feature>
<dbReference type="Pfam" id="PF20167">
    <property type="entry name" value="Transposase_32"/>
    <property type="match status" value="1"/>
</dbReference>
<sequence>MLKRNFHPEQGISLSPQQDLGRQVYKTILRLKWETFYTHLRSYSHSLCGRVPIKNNYTMHRRFLALQGKIWFNFVNCRLKPSTHSTTITLDRMCLIHSIVKGRKIDVGVILHQEIADCTARQTRILVFPSLVMLLCQQKGIVPRASEEVLENNGLINKASVERMTRGKDTLILKEAETSKIRKAKAKVNNKGTNLNPNTSLWRKMKDIGKNGQFHQQQADRHVATIEDMEKSQNFFMHIPEPGAVLFLFEDGIFADQEDTVVEKEVAVVEEEVVVVEEEVVAKEEVVKNEKEKEEEYSVEKTIAAPEFVGANIDNLEPLQVASRTQEATDDAGAEPGTEEQSEDCAKPNEKKWKHSKDKKVKAGGEENEEKETSCSHFDGCG</sequence>
<organism evidence="3 4">
    <name type="scientific">Gossypium trilobum</name>
    <dbReference type="NCBI Taxonomy" id="34281"/>
    <lineage>
        <taxon>Eukaryota</taxon>
        <taxon>Viridiplantae</taxon>
        <taxon>Streptophyta</taxon>
        <taxon>Embryophyta</taxon>
        <taxon>Tracheophyta</taxon>
        <taxon>Spermatophyta</taxon>
        <taxon>Magnoliopsida</taxon>
        <taxon>eudicotyledons</taxon>
        <taxon>Gunneridae</taxon>
        <taxon>Pentapetalae</taxon>
        <taxon>rosids</taxon>
        <taxon>malvids</taxon>
        <taxon>Malvales</taxon>
        <taxon>Malvaceae</taxon>
        <taxon>Malvoideae</taxon>
        <taxon>Gossypium</taxon>
    </lineage>
</organism>
<accession>A0A7J9DKN5</accession>
<dbReference type="AlphaFoldDB" id="A0A7J9DKN5"/>
<feature type="compositionally biased region" description="Basic residues" evidence="1">
    <location>
        <begin position="352"/>
        <end position="362"/>
    </location>
</feature>
<dbReference type="Proteomes" id="UP000593568">
    <property type="component" value="Unassembled WGS sequence"/>
</dbReference>
<protein>
    <recommendedName>
        <fullName evidence="2">Putative plant transposon protein domain-containing protein</fullName>
    </recommendedName>
</protein>
<dbReference type="InterPro" id="IPR046796">
    <property type="entry name" value="Transposase_32_dom"/>
</dbReference>
<dbReference type="EMBL" id="JABEZW010000003">
    <property type="protein sequence ID" value="MBA0761283.1"/>
    <property type="molecule type" value="Genomic_DNA"/>
</dbReference>
<keyword evidence="4" id="KW-1185">Reference proteome</keyword>